<feature type="region of interest" description="Disordered" evidence="2">
    <location>
        <begin position="382"/>
        <end position="418"/>
    </location>
</feature>
<organism evidence="3 4">
    <name type="scientific">Trifolium subterraneum</name>
    <name type="common">Subterranean clover</name>
    <dbReference type="NCBI Taxonomy" id="3900"/>
    <lineage>
        <taxon>Eukaryota</taxon>
        <taxon>Viridiplantae</taxon>
        <taxon>Streptophyta</taxon>
        <taxon>Embryophyta</taxon>
        <taxon>Tracheophyta</taxon>
        <taxon>Spermatophyta</taxon>
        <taxon>Magnoliopsida</taxon>
        <taxon>eudicotyledons</taxon>
        <taxon>Gunneridae</taxon>
        <taxon>Pentapetalae</taxon>
        <taxon>rosids</taxon>
        <taxon>fabids</taxon>
        <taxon>Fabales</taxon>
        <taxon>Fabaceae</taxon>
        <taxon>Papilionoideae</taxon>
        <taxon>50 kb inversion clade</taxon>
        <taxon>NPAAA clade</taxon>
        <taxon>Hologalegina</taxon>
        <taxon>IRL clade</taxon>
        <taxon>Trifolieae</taxon>
        <taxon>Trifolium</taxon>
    </lineage>
</organism>
<dbReference type="SUPFAM" id="SSF50630">
    <property type="entry name" value="Acid proteases"/>
    <property type="match status" value="1"/>
</dbReference>
<feature type="non-terminal residue" evidence="3">
    <location>
        <position position="1"/>
    </location>
</feature>
<feature type="non-terminal residue" evidence="3">
    <location>
        <position position="825"/>
    </location>
</feature>
<dbReference type="EMBL" id="DF976741">
    <property type="protein sequence ID" value="GAU52014.1"/>
    <property type="molecule type" value="Genomic_DNA"/>
</dbReference>
<feature type="compositionally biased region" description="Basic and acidic residues" evidence="2">
    <location>
        <begin position="382"/>
        <end position="409"/>
    </location>
</feature>
<evidence type="ECO:0000313" key="4">
    <source>
        <dbReference type="Proteomes" id="UP000242715"/>
    </source>
</evidence>
<dbReference type="Proteomes" id="UP000242715">
    <property type="component" value="Unassembled WGS sequence"/>
</dbReference>
<dbReference type="CDD" id="cd00303">
    <property type="entry name" value="retropepsin_like"/>
    <property type="match status" value="1"/>
</dbReference>
<name>A0A2Z6P6K0_TRISU</name>
<keyword evidence="4" id="KW-1185">Reference proteome</keyword>
<dbReference type="AlphaFoldDB" id="A0A2Z6P6K0"/>
<feature type="compositionally biased region" description="Polar residues" evidence="2">
    <location>
        <begin position="267"/>
        <end position="277"/>
    </location>
</feature>
<protein>
    <recommendedName>
        <fullName evidence="5">Aspartic peptidase DDI1-type domain-containing protein</fullName>
    </recommendedName>
</protein>
<reference evidence="4" key="1">
    <citation type="journal article" date="2017" name="Front. Plant Sci.">
        <title>Climate Clever Clovers: New Paradigm to Reduce the Environmental Footprint of Ruminants by Breeding Low Methanogenic Forages Utilizing Haplotype Variation.</title>
        <authorList>
            <person name="Kaur P."/>
            <person name="Appels R."/>
            <person name="Bayer P.E."/>
            <person name="Keeble-Gagnere G."/>
            <person name="Wang J."/>
            <person name="Hirakawa H."/>
            <person name="Shirasawa K."/>
            <person name="Vercoe P."/>
            <person name="Stefanova K."/>
            <person name="Durmic Z."/>
            <person name="Nichols P."/>
            <person name="Revell C."/>
            <person name="Isobe S.N."/>
            <person name="Edwards D."/>
            <person name="Erskine W."/>
        </authorList>
    </citation>
    <scope>NUCLEOTIDE SEQUENCE [LARGE SCALE GENOMIC DNA]</scope>
    <source>
        <strain evidence="4">cv. Daliak</strain>
    </source>
</reference>
<dbReference type="PANTHER" id="PTHR33067">
    <property type="entry name" value="RNA-DIRECTED DNA POLYMERASE-RELATED"/>
    <property type="match status" value="1"/>
</dbReference>
<evidence type="ECO:0000256" key="2">
    <source>
        <dbReference type="SAM" id="MobiDB-lite"/>
    </source>
</evidence>
<evidence type="ECO:0008006" key="5">
    <source>
        <dbReference type="Google" id="ProtNLM"/>
    </source>
</evidence>
<feature type="region of interest" description="Disordered" evidence="2">
    <location>
        <begin position="261"/>
        <end position="292"/>
    </location>
</feature>
<sequence length="825" mass="92352">FKKPKRYINFGVEAETCFPKIFCRSKQGGPKGSVTQKLAKFDMAGNNRTLKELAAPDVTYQPLGIQYPDTNMPFELKSGLIHLLPKFHGLAGEDPHKHLKEFHIVCSTMRPQGLLPMDRSMVDAASGGALVDKTPDAAKNLIENMAANAQQFGTRVDGQPRVVNEVHTSHADQQRVENRLEELTSLVRQLAIRQQNHGVAKLCGICTSADHHTDECPTLQETSSSDQGQASVNGIFPINRQKYDPFSNTYNPGWRDHPNFKYGNVAQPFQQTSRPPYQQQHQVQQPATTSNQSSLEDLVKQLAQNNIQMTQNNMQFQQRTETTLQNMQTQIGQLASSLSQLQSQGSGQMPSQTIPNPKGNVSVITLRNGKQVMEPTMHENVDQRGEMENTTPEKLEKQEHHKELQKDAEQAESSTKQTEMKIPLPFPNRKTQSKRAAEAELDKEIMETFQKVEVNIPLLEAIKQIPKYAKFLKELCTHKRRLKGNEKVSMGRNVSAIIQPNLPTKCKDPGTFAIPCTIGDKQFKHAMLDLGASINVMPKSVYTSLNIGELKPTGIVIQLANRSTAPCAGVLEDVLVRVNNLIFPADFYVLNMEEDSSTPPPLILGRPFLKTAKTKIDVHLGTLSMEFGDDIIQFNIFDAMKYPIEDHSVFHLDILDMMVDEMHVELLDEFPEIVGYDDNFVCHDCDTCSKKFPDKQNVMCDACAEISTFLSCDVNGISNVENDSIVEKDINHDVNVSDSIDSMGYDDFVLQDCAQISGDVAPNLVESNSVPRLVPSIVQPPNVELKPLPEHLKYAFLEENEKLPVIIAKHLQPVEEEKLLQVLKQ</sequence>
<dbReference type="Gene3D" id="2.40.70.10">
    <property type="entry name" value="Acid Proteases"/>
    <property type="match status" value="1"/>
</dbReference>
<evidence type="ECO:0000313" key="3">
    <source>
        <dbReference type="EMBL" id="GAU52014.1"/>
    </source>
</evidence>
<proteinExistence type="predicted"/>
<dbReference type="InterPro" id="IPR021109">
    <property type="entry name" value="Peptidase_aspartic_dom_sf"/>
</dbReference>
<keyword evidence="1" id="KW-0175">Coiled coil</keyword>
<evidence type="ECO:0000256" key="1">
    <source>
        <dbReference type="SAM" id="Coils"/>
    </source>
</evidence>
<accession>A0A2Z6P6K0</accession>
<gene>
    <name evidence="3" type="ORF">TSUD_418260</name>
</gene>
<feature type="coiled-coil region" evidence="1">
    <location>
        <begin position="299"/>
        <end position="344"/>
    </location>
</feature>
<dbReference type="PANTHER" id="PTHR33067:SF9">
    <property type="entry name" value="RNA-DIRECTED DNA POLYMERASE"/>
    <property type="match status" value="1"/>
</dbReference>
<dbReference type="OrthoDB" id="1433126at2759"/>